<sequence length="120" mass="13484">MLTCRMKPVSHEGRTDDKKYDVIMNHETTIDVTELNFPHKPPKESAALTIAEIKTMPANQKISTLQAAVYNIPPTSNTVNIRGTDWELKTCQVADSTSSMELTLWETYMEAVKTTDVPDI</sequence>
<organism evidence="2 3">
    <name type="scientific">Labeo rohita</name>
    <name type="common">Indian major carp</name>
    <name type="synonym">Cyprinus rohita</name>
    <dbReference type="NCBI Taxonomy" id="84645"/>
    <lineage>
        <taxon>Eukaryota</taxon>
        <taxon>Metazoa</taxon>
        <taxon>Chordata</taxon>
        <taxon>Craniata</taxon>
        <taxon>Vertebrata</taxon>
        <taxon>Euteleostomi</taxon>
        <taxon>Actinopterygii</taxon>
        <taxon>Neopterygii</taxon>
        <taxon>Teleostei</taxon>
        <taxon>Ostariophysi</taxon>
        <taxon>Cypriniformes</taxon>
        <taxon>Cyprinidae</taxon>
        <taxon>Labeoninae</taxon>
        <taxon>Labeonini</taxon>
        <taxon>Labeo</taxon>
    </lineage>
</organism>
<evidence type="ECO:0000313" key="1">
    <source>
        <dbReference type="EMBL" id="RXN18819.1"/>
    </source>
</evidence>
<dbReference type="Gene3D" id="2.40.50.140">
    <property type="entry name" value="Nucleic acid-binding proteins"/>
    <property type="match status" value="1"/>
</dbReference>
<protein>
    <submittedName>
        <fullName evidence="2">Uncharacterized protein</fullName>
    </submittedName>
</protein>
<reference evidence="2 3" key="1">
    <citation type="submission" date="2018-03" db="EMBL/GenBank/DDBJ databases">
        <title>Draft genome sequence of Rohu Carp (Labeo rohita).</title>
        <authorList>
            <person name="Das P."/>
            <person name="Kushwaha B."/>
            <person name="Joshi C.G."/>
            <person name="Kumar D."/>
            <person name="Nagpure N.S."/>
            <person name="Sahoo L."/>
            <person name="Das S.P."/>
            <person name="Bit A."/>
            <person name="Patnaik S."/>
            <person name="Meher P.K."/>
            <person name="Jayasankar P."/>
            <person name="Koringa P.G."/>
            <person name="Patel N.V."/>
            <person name="Hinsu A.T."/>
            <person name="Kumar R."/>
            <person name="Pandey M."/>
            <person name="Agarwal S."/>
            <person name="Srivastava S."/>
            <person name="Singh M."/>
            <person name="Iquebal M.A."/>
            <person name="Jaiswal S."/>
            <person name="Angadi U.B."/>
            <person name="Kumar N."/>
            <person name="Raza M."/>
            <person name="Shah T.M."/>
            <person name="Rai A."/>
            <person name="Jena J.K."/>
        </authorList>
    </citation>
    <scope>NUCLEOTIDE SEQUENCE [LARGE SCALE GENOMIC DNA]</scope>
    <source>
        <strain evidence="2">DASCIFA01</strain>
        <tissue evidence="2">Testis</tissue>
    </source>
</reference>
<keyword evidence="3" id="KW-1185">Reference proteome</keyword>
<name>A0A498NW25_LABRO</name>
<evidence type="ECO:0000313" key="3">
    <source>
        <dbReference type="Proteomes" id="UP000290572"/>
    </source>
</evidence>
<dbReference type="EMBL" id="QBIY01012699">
    <property type="protein sequence ID" value="RXN18819.1"/>
    <property type="molecule type" value="Genomic_DNA"/>
</dbReference>
<dbReference type="AlphaFoldDB" id="A0A498NW25"/>
<accession>A0A498NW25</accession>
<dbReference type="EMBL" id="QBIY01008325">
    <property type="protein sequence ID" value="RXN36380.1"/>
    <property type="molecule type" value="Genomic_DNA"/>
</dbReference>
<gene>
    <name evidence="2" type="ORF">ROHU_003011</name>
    <name evidence="1" type="ORF">ROHU_007628</name>
</gene>
<comment type="caution">
    <text evidence="2">The sequence shown here is derived from an EMBL/GenBank/DDBJ whole genome shotgun (WGS) entry which is preliminary data.</text>
</comment>
<dbReference type="InterPro" id="IPR012340">
    <property type="entry name" value="NA-bd_OB-fold"/>
</dbReference>
<proteinExistence type="predicted"/>
<evidence type="ECO:0000313" key="2">
    <source>
        <dbReference type="EMBL" id="RXN36380.1"/>
    </source>
</evidence>
<dbReference type="Proteomes" id="UP000290572">
    <property type="component" value="Unassembled WGS sequence"/>
</dbReference>